<protein>
    <recommendedName>
        <fullName evidence="6 18">Autophagy-related protein 9</fullName>
    </recommendedName>
</protein>
<dbReference type="AlphaFoldDB" id="A0A9N8ZWP1"/>
<accession>A0A9N8ZWP1</accession>
<organism evidence="20 21">
    <name type="scientific">Paraglomus brasilianum</name>
    <dbReference type="NCBI Taxonomy" id="144538"/>
    <lineage>
        <taxon>Eukaryota</taxon>
        <taxon>Fungi</taxon>
        <taxon>Fungi incertae sedis</taxon>
        <taxon>Mucoromycota</taxon>
        <taxon>Glomeromycotina</taxon>
        <taxon>Glomeromycetes</taxon>
        <taxon>Paraglomerales</taxon>
        <taxon>Paraglomeraceae</taxon>
        <taxon>Paraglomus</taxon>
    </lineage>
</organism>
<dbReference type="GO" id="GO:0005776">
    <property type="term" value="C:autophagosome"/>
    <property type="evidence" value="ECO:0007669"/>
    <property type="project" value="TreeGrafter"/>
</dbReference>
<dbReference type="GO" id="GO:0034727">
    <property type="term" value="P:piecemeal microautophagy of the nucleus"/>
    <property type="evidence" value="ECO:0007669"/>
    <property type="project" value="TreeGrafter"/>
</dbReference>
<comment type="function">
    <text evidence="18">Phospholipid scramblase involved in autophagy. Cycles between the preautophagosomal structure/phagophore assembly site (PAS) and the cytoplasmic vesicle pool and supplies membrane for the growing autophagosome. Lipid scramblase activity plays a key role in preautophagosomal structure/phagophore assembly by distributing the phospholipids that arrive through ATG2 from the cytoplasmic to the luminal leaflet of the bilayer, thereby driving autophagosomal membrane expansion.</text>
</comment>
<feature type="region of interest" description="Disordered" evidence="19">
    <location>
        <begin position="1"/>
        <end position="71"/>
    </location>
</feature>
<feature type="transmembrane region" description="Helical" evidence="18">
    <location>
        <begin position="464"/>
        <end position="486"/>
    </location>
</feature>
<keyword evidence="8 18" id="KW-0812">Transmembrane</keyword>
<evidence type="ECO:0000313" key="21">
    <source>
        <dbReference type="Proteomes" id="UP000789739"/>
    </source>
</evidence>
<evidence type="ECO:0000256" key="19">
    <source>
        <dbReference type="SAM" id="MobiDB-lite"/>
    </source>
</evidence>
<keyword evidence="11" id="KW-0333">Golgi apparatus</keyword>
<evidence type="ECO:0000256" key="2">
    <source>
        <dbReference type="ARBA" id="ARBA00004477"/>
    </source>
</evidence>
<evidence type="ECO:0000256" key="18">
    <source>
        <dbReference type="RuleBase" id="RU364027"/>
    </source>
</evidence>
<reference evidence="20" key="1">
    <citation type="submission" date="2021-06" db="EMBL/GenBank/DDBJ databases">
        <authorList>
            <person name="Kallberg Y."/>
            <person name="Tangrot J."/>
            <person name="Rosling A."/>
        </authorList>
    </citation>
    <scope>NUCLEOTIDE SEQUENCE</scope>
    <source>
        <strain evidence="20">BR232B</strain>
    </source>
</reference>
<comment type="catalytic activity">
    <reaction evidence="16">
        <text>a 1,2-diacyl-sn-glycero-3-phospho-(1D-myo-inositol-3-phosphate)(in) = a 1,2-diacyl-sn-glycero-3-phospho-(1D-myo-inositol-3-phosphate)(out)</text>
        <dbReference type="Rhea" id="RHEA:67920"/>
        <dbReference type="ChEBI" id="CHEBI:58088"/>
    </reaction>
</comment>
<keyword evidence="9 18" id="KW-1133">Transmembrane helix</keyword>
<dbReference type="OrthoDB" id="2020634at2759"/>
<dbReference type="GO" id="GO:0061709">
    <property type="term" value="P:reticulophagy"/>
    <property type="evidence" value="ECO:0007669"/>
    <property type="project" value="TreeGrafter"/>
</dbReference>
<dbReference type="InterPro" id="IPR007241">
    <property type="entry name" value="Autophagy-rel_prot_9"/>
</dbReference>
<keyword evidence="21" id="KW-1185">Reference proteome</keyword>
<dbReference type="Proteomes" id="UP000789739">
    <property type="component" value="Unassembled WGS sequence"/>
</dbReference>
<dbReference type="GO" id="GO:0006869">
    <property type="term" value="P:lipid transport"/>
    <property type="evidence" value="ECO:0007669"/>
    <property type="project" value="UniProtKB-KW"/>
</dbReference>
<comment type="subcellular location">
    <subcellularLocation>
        <location evidence="1">Cytoplasmic vesicle membrane</location>
        <topology evidence="1">Multi-pass membrane protein</topology>
    </subcellularLocation>
    <subcellularLocation>
        <location evidence="2">Endoplasmic reticulum membrane</location>
        <topology evidence="2">Multi-pass membrane protein</topology>
    </subcellularLocation>
    <subcellularLocation>
        <location evidence="4">Golgi apparatus membrane</location>
        <topology evidence="4">Multi-pass membrane protein</topology>
    </subcellularLocation>
    <subcellularLocation>
        <location evidence="3 18">Preautophagosomal structure membrane</location>
        <topology evidence="3 18">Multi-pass membrane protein</topology>
    </subcellularLocation>
</comment>
<sequence>MSDHSRQISGDSPYVPFQDEDDDDYIEGGLSNSYKLHSKGSRTATRKTPSRSALFSGRNHQYQSVQPNDIADEDYNELDEAPASLMVEIPRTINEGINTQSNRPRWFPNFGPRHNQQSPHMRPGMNIKDLTMWRWTNVENLDNFLGQVYAYYQGHGIYCILLGRLLNILKFAFVVCFSTFLVGCIDYPKLGPSHRLSDVVIPQCISQLSGSTKWFLFMCMCFWVWQAIRLALDVRELTEMYNFYTYLLEIPDADIQTVSWQNVVNRIMKIRNNNPTTIQGQHLKESQQRLDAHNIANRIMRQENYLIALFNKDLLNLSIPFPFLRGKQILTKTLEWNLNFCIIDYVFNNRGQVRKRFVKDVRQREQLIRGLRRRFIFMGLMNHLAAPFIVIFNLITFFLDHLVKFRFNPTEMMSRRWSPFARWKFREFNELPHLFEMRLNHSYEHASKYLDQFPKKKTVLFMKFLSFVVGSFTAILLIPTVIHTEFALNFEITPGKSLFFYFGVFASIFAVITKLIPDETEVVNAEETLKRVVEYTHYMPSEWKENLHKDKVRKEFGSMFELKVVLILQNILSVIFIPFILWLSLPDCSEQIVDFFREFTVHVDGVGYVCSFAVFDFKRHGNVKYGAPTEVANEYYLSKEGKMEKSFLNFKANHPDWEPTDPSGSMYLSRLAEFNNQIHHDRTSKLRESNVDYTPTRHNRRNSTVHFNTHGYSNSISHPPNYSHAYRSSLASNINDSLITDQGGPSHGYHQRHAYATTSEPLNSFTSEENHASELGDSYLVTGGKDGGDGTLSDSAEQDQPREAGVFALLGQLYEHNNATM</sequence>
<feature type="transmembrane region" description="Helical" evidence="18">
    <location>
        <begin position="375"/>
        <end position="399"/>
    </location>
</feature>
<dbReference type="PANTHER" id="PTHR13038">
    <property type="entry name" value="APG9 AUTOPHAGY 9"/>
    <property type="match status" value="1"/>
</dbReference>
<evidence type="ECO:0000256" key="9">
    <source>
        <dbReference type="ARBA" id="ARBA00022989"/>
    </source>
</evidence>
<dbReference type="GO" id="GO:0005789">
    <property type="term" value="C:endoplasmic reticulum membrane"/>
    <property type="evidence" value="ECO:0007669"/>
    <property type="project" value="UniProtKB-SubCell"/>
</dbReference>
<name>A0A9N8ZWP1_9GLOM</name>
<feature type="compositionally biased region" description="Polar residues" evidence="19">
    <location>
        <begin position="50"/>
        <end position="67"/>
    </location>
</feature>
<evidence type="ECO:0000256" key="7">
    <source>
        <dbReference type="ARBA" id="ARBA00022448"/>
    </source>
</evidence>
<dbReference type="Pfam" id="PF04109">
    <property type="entry name" value="ATG9"/>
    <property type="match status" value="1"/>
</dbReference>
<keyword evidence="10 18" id="KW-0072">Autophagy</keyword>
<feature type="transmembrane region" description="Helical" evidence="18">
    <location>
        <begin position="498"/>
        <end position="516"/>
    </location>
</feature>
<evidence type="ECO:0000256" key="16">
    <source>
        <dbReference type="ARBA" id="ARBA00024621"/>
    </source>
</evidence>
<gene>
    <name evidence="20" type="ORF">PBRASI_LOCUS3048</name>
</gene>
<comment type="catalytic activity">
    <reaction evidence="15">
        <text>a 1,2-diacyl-sn-glycero-3-phosphoethanolamine(in) = a 1,2-diacyl-sn-glycero-3-phosphoethanolamine(out)</text>
        <dbReference type="Rhea" id="RHEA:38895"/>
        <dbReference type="ChEBI" id="CHEBI:64612"/>
    </reaction>
</comment>
<dbReference type="GO" id="GO:0034497">
    <property type="term" value="P:protein localization to phagophore assembly site"/>
    <property type="evidence" value="ECO:0007669"/>
    <property type="project" value="TreeGrafter"/>
</dbReference>
<evidence type="ECO:0000256" key="12">
    <source>
        <dbReference type="ARBA" id="ARBA00023055"/>
    </source>
</evidence>
<evidence type="ECO:0000256" key="1">
    <source>
        <dbReference type="ARBA" id="ARBA00004439"/>
    </source>
</evidence>
<evidence type="ECO:0000256" key="8">
    <source>
        <dbReference type="ARBA" id="ARBA00022692"/>
    </source>
</evidence>
<evidence type="ECO:0000256" key="3">
    <source>
        <dbReference type="ARBA" id="ARBA00004511"/>
    </source>
</evidence>
<evidence type="ECO:0000313" key="20">
    <source>
        <dbReference type="EMBL" id="CAG8509755.1"/>
    </source>
</evidence>
<proteinExistence type="inferred from homology"/>
<keyword evidence="12 18" id="KW-0445">Lipid transport</keyword>
<comment type="catalytic activity">
    <reaction evidence="17">
        <text>a 1,2-diacyl-sn-glycero-3-phosphocholine(in) = a 1,2-diacyl-sn-glycero-3-phosphocholine(out)</text>
        <dbReference type="Rhea" id="RHEA:38571"/>
        <dbReference type="ChEBI" id="CHEBI:57643"/>
    </reaction>
</comment>
<dbReference type="GO" id="GO:0000422">
    <property type="term" value="P:autophagy of mitochondrion"/>
    <property type="evidence" value="ECO:0007669"/>
    <property type="project" value="TreeGrafter"/>
</dbReference>
<evidence type="ECO:0000256" key="13">
    <source>
        <dbReference type="ARBA" id="ARBA00023136"/>
    </source>
</evidence>
<feature type="region of interest" description="Disordered" evidence="19">
    <location>
        <begin position="777"/>
        <end position="798"/>
    </location>
</feature>
<evidence type="ECO:0000256" key="11">
    <source>
        <dbReference type="ARBA" id="ARBA00023034"/>
    </source>
</evidence>
<comment type="catalytic activity">
    <reaction evidence="14">
        <text>a 1,2-diacyl-sn-glycero-3-phospho-L-serine(in) = a 1,2-diacyl-sn-glycero-3-phospho-L-serine(out)</text>
        <dbReference type="Rhea" id="RHEA:38663"/>
        <dbReference type="ChEBI" id="CHEBI:57262"/>
    </reaction>
</comment>
<evidence type="ECO:0000256" key="14">
    <source>
        <dbReference type="ARBA" id="ARBA00024479"/>
    </source>
</evidence>
<comment type="similarity">
    <text evidence="5 18">Belongs to the ATG9 family.</text>
</comment>
<evidence type="ECO:0000256" key="15">
    <source>
        <dbReference type="ARBA" id="ARBA00024615"/>
    </source>
</evidence>
<evidence type="ECO:0000256" key="10">
    <source>
        <dbReference type="ARBA" id="ARBA00023006"/>
    </source>
</evidence>
<dbReference type="GO" id="GO:0030659">
    <property type="term" value="C:cytoplasmic vesicle membrane"/>
    <property type="evidence" value="ECO:0007669"/>
    <property type="project" value="UniProtKB-SubCell"/>
</dbReference>
<dbReference type="EMBL" id="CAJVPI010000262">
    <property type="protein sequence ID" value="CAG8509755.1"/>
    <property type="molecule type" value="Genomic_DNA"/>
</dbReference>
<evidence type="ECO:0000256" key="4">
    <source>
        <dbReference type="ARBA" id="ARBA00004653"/>
    </source>
</evidence>
<dbReference type="GO" id="GO:0034045">
    <property type="term" value="C:phagophore assembly site membrane"/>
    <property type="evidence" value="ECO:0007669"/>
    <property type="project" value="UniProtKB-SubCell"/>
</dbReference>
<evidence type="ECO:0000256" key="17">
    <source>
        <dbReference type="ARBA" id="ARBA00024631"/>
    </source>
</evidence>
<feature type="transmembrane region" description="Helical" evidence="18">
    <location>
        <begin position="564"/>
        <end position="585"/>
    </location>
</feature>
<evidence type="ECO:0000256" key="5">
    <source>
        <dbReference type="ARBA" id="ARBA00006185"/>
    </source>
</evidence>
<comment type="caution">
    <text evidence="18">Lacks conserved residue(s) required for the propagation of feature annotation.</text>
</comment>
<dbReference type="GO" id="GO:0000139">
    <property type="term" value="C:Golgi membrane"/>
    <property type="evidence" value="ECO:0007669"/>
    <property type="project" value="UniProtKB-SubCell"/>
</dbReference>
<keyword evidence="13 18" id="KW-0472">Membrane</keyword>
<keyword evidence="7 18" id="KW-0813">Transport</keyword>
<evidence type="ECO:0000256" key="6">
    <source>
        <dbReference type="ARBA" id="ARBA00018074"/>
    </source>
</evidence>
<dbReference type="PANTHER" id="PTHR13038:SF10">
    <property type="entry name" value="AUTOPHAGY-RELATED PROTEIN 9"/>
    <property type="match status" value="1"/>
</dbReference>
<feature type="compositionally biased region" description="Basic residues" evidence="19">
    <location>
        <begin position="36"/>
        <end position="49"/>
    </location>
</feature>
<comment type="caution">
    <text evidence="20">The sequence shown here is derived from an EMBL/GenBank/DDBJ whole genome shotgun (WGS) entry which is preliminary data.</text>
</comment>